<reference evidence="2 3" key="1">
    <citation type="submission" date="2020-01" db="EMBL/GenBank/DDBJ databases">
        <title>Natronorubrum sp. JWXQ-INN 674 isolated from Inner Mongolia Autonomous Region of China.</title>
        <authorList>
            <person name="Xue Q."/>
        </authorList>
    </citation>
    <scope>NUCLEOTIDE SEQUENCE [LARGE SCALE GENOMIC DNA]</scope>
    <source>
        <strain evidence="2 3">JWXQ-INN-674</strain>
    </source>
</reference>
<dbReference type="Proteomes" id="UP000434101">
    <property type="component" value="Unassembled WGS sequence"/>
</dbReference>
<keyword evidence="1" id="KW-1133">Transmembrane helix</keyword>
<keyword evidence="3" id="KW-1185">Reference proteome</keyword>
<keyword evidence="1" id="KW-0472">Membrane</keyword>
<evidence type="ECO:0000313" key="3">
    <source>
        <dbReference type="Proteomes" id="UP000434101"/>
    </source>
</evidence>
<organism evidence="2 3">
    <name type="scientific">Natronorubrum halalkaliphilum</name>
    <dbReference type="NCBI Taxonomy" id="2691917"/>
    <lineage>
        <taxon>Archaea</taxon>
        <taxon>Methanobacteriati</taxon>
        <taxon>Methanobacteriota</taxon>
        <taxon>Stenosarchaea group</taxon>
        <taxon>Halobacteria</taxon>
        <taxon>Halobacteriales</taxon>
        <taxon>Natrialbaceae</taxon>
        <taxon>Natronorubrum</taxon>
    </lineage>
</organism>
<dbReference type="EMBL" id="WUYX01000027">
    <property type="protein sequence ID" value="MXV62105.1"/>
    <property type="molecule type" value="Genomic_DNA"/>
</dbReference>
<keyword evidence="1" id="KW-0812">Transmembrane</keyword>
<name>A0A6B0VLT8_9EURY</name>
<feature type="transmembrane region" description="Helical" evidence="1">
    <location>
        <begin position="75"/>
        <end position="96"/>
    </location>
</feature>
<dbReference type="AlphaFoldDB" id="A0A6B0VLT8"/>
<sequence>MRARTDGIHCPSCDGRGEFIDCIDDLCHANGECFHSGNTVCDHCGGDGRVSPETCDEYYDGRLAERARLSPLQTIALLGLVALVFWATLTLAYGVVA</sequence>
<comment type="caution">
    <text evidence="2">The sequence shown here is derived from an EMBL/GenBank/DDBJ whole genome shotgun (WGS) entry which is preliminary data.</text>
</comment>
<accession>A0A6B0VLT8</accession>
<protein>
    <submittedName>
        <fullName evidence="2">Uncharacterized protein</fullName>
    </submittedName>
</protein>
<evidence type="ECO:0000256" key="1">
    <source>
        <dbReference type="SAM" id="Phobius"/>
    </source>
</evidence>
<gene>
    <name evidence="2" type="ORF">GS429_08530</name>
</gene>
<evidence type="ECO:0000313" key="2">
    <source>
        <dbReference type="EMBL" id="MXV62105.1"/>
    </source>
</evidence>
<proteinExistence type="predicted"/>